<dbReference type="PANTHER" id="PTHR33908:SF11">
    <property type="entry name" value="MEMBRANE PROTEIN"/>
    <property type="match status" value="1"/>
</dbReference>
<keyword evidence="6 8" id="KW-1133">Transmembrane helix</keyword>
<feature type="transmembrane region" description="Helical" evidence="8">
    <location>
        <begin position="134"/>
        <end position="152"/>
    </location>
</feature>
<dbReference type="InterPro" id="IPR038731">
    <property type="entry name" value="RgtA/B/C-like"/>
</dbReference>
<feature type="transmembrane region" description="Helical" evidence="8">
    <location>
        <begin position="312"/>
        <end position="335"/>
    </location>
</feature>
<protein>
    <recommendedName>
        <fullName evidence="9">Glycosyltransferase RgtA/B/C/D-like domain-containing protein</fullName>
    </recommendedName>
</protein>
<name>Q092I7_STIAD</name>
<feature type="transmembrane region" description="Helical" evidence="8">
    <location>
        <begin position="248"/>
        <end position="268"/>
    </location>
</feature>
<comment type="caution">
    <text evidence="10">The sequence shown here is derived from an EMBL/GenBank/DDBJ whole genome shotgun (WGS) entry which is preliminary data.</text>
</comment>
<organism evidence="10 11">
    <name type="scientific">Stigmatella aurantiaca (strain DW4/3-1)</name>
    <dbReference type="NCBI Taxonomy" id="378806"/>
    <lineage>
        <taxon>Bacteria</taxon>
        <taxon>Pseudomonadati</taxon>
        <taxon>Myxococcota</taxon>
        <taxon>Myxococcia</taxon>
        <taxon>Myxococcales</taxon>
        <taxon>Cystobacterineae</taxon>
        <taxon>Archangiaceae</taxon>
        <taxon>Stigmatella</taxon>
    </lineage>
</organism>
<proteinExistence type="predicted"/>
<dbReference type="InterPro" id="IPR050297">
    <property type="entry name" value="LipidA_mod_glycosyltrf_83"/>
</dbReference>
<feature type="transmembrane region" description="Helical" evidence="8">
    <location>
        <begin position="60"/>
        <end position="79"/>
    </location>
</feature>
<gene>
    <name evidence="10" type="ORF">STIAU_7872</name>
</gene>
<dbReference type="GO" id="GO:0016763">
    <property type="term" value="F:pentosyltransferase activity"/>
    <property type="evidence" value="ECO:0007669"/>
    <property type="project" value="TreeGrafter"/>
</dbReference>
<accession>Q092I7</accession>
<evidence type="ECO:0000256" key="5">
    <source>
        <dbReference type="ARBA" id="ARBA00022692"/>
    </source>
</evidence>
<evidence type="ECO:0000256" key="8">
    <source>
        <dbReference type="SAM" id="Phobius"/>
    </source>
</evidence>
<keyword evidence="7 8" id="KW-0472">Membrane</keyword>
<keyword evidence="2" id="KW-1003">Cell membrane</keyword>
<evidence type="ECO:0000256" key="4">
    <source>
        <dbReference type="ARBA" id="ARBA00022679"/>
    </source>
</evidence>
<keyword evidence="5 8" id="KW-0812">Transmembrane</keyword>
<feature type="transmembrane region" description="Helical" evidence="8">
    <location>
        <begin position="405"/>
        <end position="425"/>
    </location>
</feature>
<comment type="subcellular location">
    <subcellularLocation>
        <location evidence="1">Cell membrane</location>
        <topology evidence="1">Multi-pass membrane protein</topology>
    </subcellularLocation>
</comment>
<dbReference type="AlphaFoldDB" id="Q092I7"/>
<evidence type="ECO:0000313" key="10">
    <source>
        <dbReference type="EMBL" id="EAU66639.1"/>
    </source>
</evidence>
<evidence type="ECO:0000256" key="6">
    <source>
        <dbReference type="ARBA" id="ARBA00022989"/>
    </source>
</evidence>
<evidence type="ECO:0000256" key="2">
    <source>
        <dbReference type="ARBA" id="ARBA00022475"/>
    </source>
</evidence>
<keyword evidence="4" id="KW-0808">Transferase</keyword>
<evidence type="ECO:0000256" key="1">
    <source>
        <dbReference type="ARBA" id="ARBA00004651"/>
    </source>
</evidence>
<evidence type="ECO:0000256" key="3">
    <source>
        <dbReference type="ARBA" id="ARBA00022676"/>
    </source>
</evidence>
<feature type="transmembrane region" description="Helical" evidence="8">
    <location>
        <begin position="111"/>
        <end position="129"/>
    </location>
</feature>
<feature type="domain" description="Glycosyltransferase RgtA/B/C/D-like" evidence="9">
    <location>
        <begin position="116"/>
        <end position="248"/>
    </location>
</feature>
<reference evidence="10 11" key="1">
    <citation type="submission" date="2006-04" db="EMBL/GenBank/DDBJ databases">
        <authorList>
            <person name="Nierman W.C."/>
        </authorList>
    </citation>
    <scope>NUCLEOTIDE SEQUENCE [LARGE SCALE GENOMIC DNA]</scope>
    <source>
        <strain evidence="10 11">DW4/3-1</strain>
    </source>
</reference>
<dbReference type="GO" id="GO:0005886">
    <property type="term" value="C:plasma membrane"/>
    <property type="evidence" value="ECO:0007669"/>
    <property type="project" value="UniProtKB-SubCell"/>
</dbReference>
<dbReference type="GO" id="GO:0009103">
    <property type="term" value="P:lipopolysaccharide biosynthetic process"/>
    <property type="evidence" value="ECO:0007669"/>
    <property type="project" value="UniProtKB-ARBA"/>
</dbReference>
<evidence type="ECO:0000259" key="9">
    <source>
        <dbReference type="Pfam" id="PF13231"/>
    </source>
</evidence>
<feature type="transmembrane region" description="Helical" evidence="8">
    <location>
        <begin position="210"/>
        <end position="227"/>
    </location>
</feature>
<dbReference type="PANTHER" id="PTHR33908">
    <property type="entry name" value="MANNOSYLTRANSFERASE YKCB-RELATED"/>
    <property type="match status" value="1"/>
</dbReference>
<dbReference type="Pfam" id="PF13231">
    <property type="entry name" value="PMT_2"/>
    <property type="match status" value="1"/>
</dbReference>
<keyword evidence="3" id="KW-0328">Glycosyltransferase</keyword>
<evidence type="ECO:0000256" key="7">
    <source>
        <dbReference type="ARBA" id="ARBA00023136"/>
    </source>
</evidence>
<sequence>MGKGSRPEPPIQEALGFGGGLRILQRSMASALSPVSAPSLPVGPSLEAVPTPQREPGRGWLLGLLLLAALVPRLVVFPVNENFYGDAVVRTELAERWLRAPHLIESFKDGAMQFGPLHFYLVGAALSVLNREDAGRAISLLFGVLTVLPLFALTRRLFGWKAGVWACLGFSVWGMHLQFSTTAGSEAVSLFFMLWVFALFAQALEEGRFGPLFGAAVVLNLACAMRYDAWMYIPLLAVMPLLWRPDRISGITMAVAFGLLCLPFPLAWMQGNELAHGNPLFPIHYIDEFHQRWSESEAGGARQWVFRARALVFWPAIALFTLTPGVALFGAAGMVKVWKERPGLRWLVLAALVPTAYYTFRAAVLLNFVPLGRFAALQVVLLLPFVLPGFWACVGRRGQGVRQAVAGLSMALAVGMPVALGLYTFRAEGGPRDGLRPVSPTSTNPQAVRQVARFIKDEVAAQGGALALDTDEGYLDLQIAFFSGLPEMRMARLRWDTFRQRLADAQPGYLVRFEGGGLVKEPGVKLEGRTLTLDGVAYEELEGFTPPVHLYRRRP</sequence>
<evidence type="ECO:0000313" key="11">
    <source>
        <dbReference type="Proteomes" id="UP000032702"/>
    </source>
</evidence>
<dbReference type="Proteomes" id="UP000032702">
    <property type="component" value="Unassembled WGS sequence"/>
</dbReference>
<feature type="transmembrane region" description="Helical" evidence="8">
    <location>
        <begin position="347"/>
        <end position="369"/>
    </location>
</feature>
<dbReference type="EMBL" id="AAMD01000050">
    <property type="protein sequence ID" value="EAU66639.1"/>
    <property type="molecule type" value="Genomic_DNA"/>
</dbReference>
<dbReference type="PATRIC" id="fig|378806.16.peg.5816"/>
<feature type="transmembrane region" description="Helical" evidence="8">
    <location>
        <begin position="375"/>
        <end position="393"/>
    </location>
</feature>
<feature type="transmembrane region" description="Helical" evidence="8">
    <location>
        <begin position="187"/>
        <end position="204"/>
    </location>
</feature>